<dbReference type="AlphaFoldDB" id="A0AAQ4FDD0"/>
<sequence>MRFGKRNWKLQVRNKQTIQRWILLRWLRRMLGGARRGKESGVEERGAVKREVASRTYCKQHRRREVPGNEE</sequence>
<gene>
    <name evidence="1" type="ORF">V5799_008940</name>
</gene>
<keyword evidence="2" id="KW-1185">Reference proteome</keyword>
<proteinExistence type="predicted"/>
<dbReference type="EMBL" id="JARKHS020004347">
    <property type="protein sequence ID" value="KAK8784695.1"/>
    <property type="molecule type" value="Genomic_DNA"/>
</dbReference>
<evidence type="ECO:0000313" key="2">
    <source>
        <dbReference type="Proteomes" id="UP001321473"/>
    </source>
</evidence>
<reference evidence="1 2" key="1">
    <citation type="journal article" date="2023" name="Arcadia Sci">
        <title>De novo assembly of a long-read Amblyomma americanum tick genome.</title>
        <authorList>
            <person name="Chou S."/>
            <person name="Poskanzer K.E."/>
            <person name="Rollins M."/>
            <person name="Thuy-Boun P.S."/>
        </authorList>
    </citation>
    <scope>NUCLEOTIDE SEQUENCE [LARGE SCALE GENOMIC DNA]</scope>
    <source>
        <strain evidence="1">F_SG_1</strain>
        <tissue evidence="1">Salivary glands</tissue>
    </source>
</reference>
<protein>
    <submittedName>
        <fullName evidence="1">Uncharacterized protein</fullName>
    </submittedName>
</protein>
<accession>A0AAQ4FDD0</accession>
<comment type="caution">
    <text evidence="1">The sequence shown here is derived from an EMBL/GenBank/DDBJ whole genome shotgun (WGS) entry which is preliminary data.</text>
</comment>
<dbReference type="Proteomes" id="UP001321473">
    <property type="component" value="Unassembled WGS sequence"/>
</dbReference>
<evidence type="ECO:0000313" key="1">
    <source>
        <dbReference type="EMBL" id="KAK8784695.1"/>
    </source>
</evidence>
<organism evidence="1 2">
    <name type="scientific">Amblyomma americanum</name>
    <name type="common">Lone star tick</name>
    <dbReference type="NCBI Taxonomy" id="6943"/>
    <lineage>
        <taxon>Eukaryota</taxon>
        <taxon>Metazoa</taxon>
        <taxon>Ecdysozoa</taxon>
        <taxon>Arthropoda</taxon>
        <taxon>Chelicerata</taxon>
        <taxon>Arachnida</taxon>
        <taxon>Acari</taxon>
        <taxon>Parasitiformes</taxon>
        <taxon>Ixodida</taxon>
        <taxon>Ixodoidea</taxon>
        <taxon>Ixodidae</taxon>
        <taxon>Amblyomminae</taxon>
        <taxon>Amblyomma</taxon>
    </lineage>
</organism>
<name>A0AAQ4FDD0_AMBAM</name>